<gene>
    <name evidence="12" type="primary">LOC111312930</name>
</gene>
<dbReference type="KEGG" id="dzi:111312930"/>
<dbReference type="OrthoDB" id="310030at2759"/>
<name>A0A6P6AWX7_DURZI</name>
<keyword evidence="11" id="KW-1185">Reference proteome</keyword>
<evidence type="ECO:0000313" key="11">
    <source>
        <dbReference type="Proteomes" id="UP000515121"/>
    </source>
</evidence>
<keyword evidence="9 10" id="KW-0472">Membrane</keyword>
<feature type="signal peptide" evidence="10">
    <location>
        <begin position="1"/>
        <end position="22"/>
    </location>
</feature>
<comment type="function">
    <text evidence="1 10">Subunit of the oligosaccharyl transferase (OST) complex that catalyzes the initial transfer of a defined glycan (Glc(3)Man(9)GlcNAc(2) in eukaryotes) from the lipid carrier dolichol-pyrophosphate to an asparagine residue within an Asn-X-Ser/Thr consensus motif in nascent polypeptide chains, the first step in protein N-glycosylation. N-glycosylation occurs cotranslationally and the complex associates with the Sec61 complex at the channel-forming translocon complex that mediates protein translocation across the endoplasmic reticulum (ER). All subunits are required for a maximal enzyme activity.</text>
</comment>
<evidence type="ECO:0000256" key="7">
    <source>
        <dbReference type="ARBA" id="ARBA00022824"/>
    </source>
</evidence>
<dbReference type="AlphaFoldDB" id="A0A6P6AWX7"/>
<comment type="pathway">
    <text evidence="3 10">Protein modification; protein glycosylation.</text>
</comment>
<dbReference type="GeneID" id="111312930"/>
<evidence type="ECO:0000256" key="3">
    <source>
        <dbReference type="ARBA" id="ARBA00004922"/>
    </source>
</evidence>
<protein>
    <recommendedName>
        <fullName evidence="10">Dolichyl-diphosphooligosaccharide--protein glycosyltransferase subunit 1</fullName>
    </recommendedName>
</protein>
<dbReference type="PANTHER" id="PTHR21049:SF0">
    <property type="entry name" value="DOLICHYL-DIPHOSPHOOLIGOSACCHARIDE--PROTEIN GLYCOSYLTRANSFERASE SUBUNIT 1"/>
    <property type="match status" value="1"/>
</dbReference>
<evidence type="ECO:0000256" key="9">
    <source>
        <dbReference type="ARBA" id="ARBA00023136"/>
    </source>
</evidence>
<comment type="similarity">
    <text evidence="4 10">Belongs to the OST1 family.</text>
</comment>
<keyword evidence="7 10" id="KW-0256">Endoplasmic reticulum</keyword>
<dbReference type="GO" id="GO:0018279">
    <property type="term" value="P:protein N-linked glycosylation via asparagine"/>
    <property type="evidence" value="ECO:0007669"/>
    <property type="project" value="TreeGrafter"/>
</dbReference>
<dbReference type="GO" id="GO:0008250">
    <property type="term" value="C:oligosaccharyltransferase complex"/>
    <property type="evidence" value="ECO:0007669"/>
    <property type="project" value="UniProtKB-UniRule"/>
</dbReference>
<evidence type="ECO:0000256" key="5">
    <source>
        <dbReference type="ARBA" id="ARBA00022692"/>
    </source>
</evidence>
<accession>A0A6P6AWX7</accession>
<comment type="subcellular location">
    <subcellularLocation>
        <location evidence="2 10">Endoplasmic reticulum membrane</location>
        <topology evidence="2 10">Single-pass type I membrane protein</topology>
    </subcellularLocation>
</comment>
<keyword evidence="6 10" id="KW-0732">Signal</keyword>
<evidence type="ECO:0000256" key="4">
    <source>
        <dbReference type="ARBA" id="ARBA00008905"/>
    </source>
</evidence>
<evidence type="ECO:0000313" key="12">
    <source>
        <dbReference type="RefSeq" id="XP_022769422.1"/>
    </source>
</evidence>
<feature type="chain" id="PRO_5028502192" description="Dolichyl-diphosphooligosaccharide--protein glycosyltransferase subunit 1" evidence="10">
    <location>
        <begin position="23"/>
        <end position="611"/>
    </location>
</feature>
<evidence type="ECO:0000256" key="8">
    <source>
        <dbReference type="ARBA" id="ARBA00022989"/>
    </source>
</evidence>
<dbReference type="InterPro" id="IPR007676">
    <property type="entry name" value="Ribophorin_I"/>
</dbReference>
<comment type="subunit">
    <text evidence="10">Component of the oligosaccharyltransferase (OST) complex.</text>
</comment>
<keyword evidence="8 10" id="KW-1133">Transmembrane helix</keyword>
<reference evidence="12" key="1">
    <citation type="submission" date="2025-08" db="UniProtKB">
        <authorList>
            <consortium name="RefSeq"/>
        </authorList>
    </citation>
    <scope>IDENTIFICATION</scope>
    <source>
        <tissue evidence="12">Fruit stalk</tissue>
    </source>
</reference>
<organism evidence="11 12">
    <name type="scientific">Durio zibethinus</name>
    <name type="common">Durian</name>
    <dbReference type="NCBI Taxonomy" id="66656"/>
    <lineage>
        <taxon>Eukaryota</taxon>
        <taxon>Viridiplantae</taxon>
        <taxon>Streptophyta</taxon>
        <taxon>Embryophyta</taxon>
        <taxon>Tracheophyta</taxon>
        <taxon>Spermatophyta</taxon>
        <taxon>Magnoliopsida</taxon>
        <taxon>eudicotyledons</taxon>
        <taxon>Gunneridae</taxon>
        <taxon>Pentapetalae</taxon>
        <taxon>rosids</taxon>
        <taxon>malvids</taxon>
        <taxon>Malvales</taxon>
        <taxon>Malvaceae</taxon>
        <taxon>Helicteroideae</taxon>
        <taxon>Durio</taxon>
    </lineage>
</organism>
<sequence length="611" mass="68825">MEISRFCALLFTISILASPALSDLVLSKVDRRIYLTSHIVRISSTLKVENAGPETVSEVLLAFPELQVKNMAYLMATPHEGKGRVKNSVVALPVEVTNPKDMPPALTFYSVSLPNSLAEGDSFIFDVLAVFTHALRPIPEQITQADIQLVVYQESAYYLSPYAVKVQSLSVKLPDSRIESYTKLENTKIHGSEIKYGPYENLPEFSYSPIVVHFESNQPFAVAQELVREMEISHWGNVQVTEHYKLIHGGAQSKGEFSRLDFQARPNVRGASAFRYLVANLPPRAHSVYYRDEIGNISTSHLWGDTKKTELLIEPRYPMFGGWRTAFTIGYGVPLKDFLYESEGKRFLNITFSSPIVELVIDTLIVKVVLPEGSSEISLAAPFTVKQWQETKIFHLDIDGRPVVALEKSNVVPEHNQYFQVYYKFNKLSMLREPLMLVSGFFFLFVACIVYMHADISISKSSASYLAKQQWEEVQAAIQQVQNIIGRCLTTHDKLEASLRDLSRTGDVQACKAARKAADGLLKELSKELKPLLTFLQSSPSAAQVLPKVEELVAKERELQEKVMVKHTTVVDGYEKKSGARDIENRVALQQQKLVALRQEVDDLLEFIDEI</sequence>
<evidence type="ECO:0000256" key="6">
    <source>
        <dbReference type="ARBA" id="ARBA00022729"/>
    </source>
</evidence>
<feature type="transmembrane region" description="Helical" evidence="10">
    <location>
        <begin position="435"/>
        <end position="454"/>
    </location>
</feature>
<dbReference type="PANTHER" id="PTHR21049">
    <property type="entry name" value="RIBOPHORIN I"/>
    <property type="match status" value="1"/>
</dbReference>
<evidence type="ECO:0000256" key="2">
    <source>
        <dbReference type="ARBA" id="ARBA00004115"/>
    </source>
</evidence>
<evidence type="ECO:0000256" key="10">
    <source>
        <dbReference type="RuleBase" id="RU361143"/>
    </source>
</evidence>
<dbReference type="Proteomes" id="UP000515121">
    <property type="component" value="Unplaced"/>
</dbReference>
<dbReference type="RefSeq" id="XP_022769422.1">
    <property type="nucleotide sequence ID" value="XM_022913687.1"/>
</dbReference>
<keyword evidence="5 10" id="KW-0812">Transmembrane</keyword>
<dbReference type="Pfam" id="PF04597">
    <property type="entry name" value="Ribophorin_I"/>
    <property type="match status" value="1"/>
</dbReference>
<dbReference type="UniPathway" id="UPA00378"/>
<evidence type="ECO:0000256" key="1">
    <source>
        <dbReference type="ARBA" id="ARBA00002791"/>
    </source>
</evidence>
<proteinExistence type="inferred from homology"/>